<dbReference type="CDD" id="cd02194">
    <property type="entry name" value="ThiL"/>
    <property type="match status" value="1"/>
</dbReference>
<dbReference type="AlphaFoldDB" id="X1QRX3"/>
<accession>X1QRX3</accession>
<comment type="caution">
    <text evidence="3">The sequence shown here is derived from an EMBL/GenBank/DDBJ whole genome shotgun (WGS) entry which is preliminary data.</text>
</comment>
<dbReference type="InterPro" id="IPR036676">
    <property type="entry name" value="PurM-like_C_sf"/>
</dbReference>
<dbReference type="InterPro" id="IPR016188">
    <property type="entry name" value="PurM-like_N"/>
</dbReference>
<dbReference type="GO" id="GO:0009030">
    <property type="term" value="F:thiamine-phosphate kinase activity"/>
    <property type="evidence" value="ECO:0007669"/>
    <property type="project" value="InterPro"/>
</dbReference>
<evidence type="ECO:0000313" key="3">
    <source>
        <dbReference type="EMBL" id="GAI71327.1"/>
    </source>
</evidence>
<evidence type="ECO:0000259" key="2">
    <source>
        <dbReference type="Pfam" id="PF02769"/>
    </source>
</evidence>
<dbReference type="PANTHER" id="PTHR30270:SF0">
    <property type="entry name" value="THIAMINE-MONOPHOSPHATE KINASE"/>
    <property type="match status" value="1"/>
</dbReference>
<dbReference type="Pfam" id="PF02769">
    <property type="entry name" value="AIRS_C"/>
    <property type="match status" value="1"/>
</dbReference>
<dbReference type="EMBL" id="BARW01000962">
    <property type="protein sequence ID" value="GAI71327.1"/>
    <property type="molecule type" value="Genomic_DNA"/>
</dbReference>
<gene>
    <name evidence="3" type="ORF">S12H4_03433</name>
</gene>
<dbReference type="InterPro" id="IPR006283">
    <property type="entry name" value="ThiL-like"/>
</dbReference>
<sequence>IDLLAKMVSKPQDKQLIIGIGDDAAAWHGDTSTQLATVDSLIEGVHFTLGTVSWNELGWKALAVNLSDIAAMGGVPRYALVSLALPGHTEVEDVTDLYRGMIELAQQFGVAIVGGDTSSAPVVAITITILGSTKSQGKHILTRSTAKPGEKIAVTGYLGAAASGSEMLAKRLQFDPEATACFKRAFLHPYPRIAEGQILVERGVRTAIDISDGLISDLNHICKASQVSTRIEVDRVPIEPKVKAKFGDRALELALSGGEDYELLFTGSAEVIDKVRAAVSCPLTVVGEIIADKTGKITLVDRKGKPLNLGRGGWEHFVTR</sequence>
<dbReference type="GO" id="GO:0009228">
    <property type="term" value="P:thiamine biosynthetic process"/>
    <property type="evidence" value="ECO:0007669"/>
    <property type="project" value="InterPro"/>
</dbReference>
<dbReference type="SUPFAM" id="SSF55326">
    <property type="entry name" value="PurM N-terminal domain-like"/>
    <property type="match status" value="1"/>
</dbReference>
<dbReference type="NCBIfam" id="TIGR01379">
    <property type="entry name" value="thiL"/>
    <property type="match status" value="1"/>
</dbReference>
<feature type="non-terminal residue" evidence="3">
    <location>
        <position position="1"/>
    </location>
</feature>
<dbReference type="PANTHER" id="PTHR30270">
    <property type="entry name" value="THIAMINE-MONOPHOSPHATE KINASE"/>
    <property type="match status" value="1"/>
</dbReference>
<feature type="domain" description="PurM-like N-terminal" evidence="1">
    <location>
        <begin position="21"/>
        <end position="131"/>
    </location>
</feature>
<protein>
    <recommendedName>
        <fullName evidence="4">PurM-like N-terminal domain-containing protein</fullName>
    </recommendedName>
</protein>
<dbReference type="InterPro" id="IPR036921">
    <property type="entry name" value="PurM-like_N_sf"/>
</dbReference>
<dbReference type="Pfam" id="PF00586">
    <property type="entry name" value="AIRS"/>
    <property type="match status" value="1"/>
</dbReference>
<dbReference type="Gene3D" id="3.30.1330.10">
    <property type="entry name" value="PurM-like, N-terminal domain"/>
    <property type="match status" value="1"/>
</dbReference>
<feature type="domain" description="PurM-like C-terminal" evidence="2">
    <location>
        <begin position="147"/>
        <end position="298"/>
    </location>
</feature>
<evidence type="ECO:0000259" key="1">
    <source>
        <dbReference type="Pfam" id="PF00586"/>
    </source>
</evidence>
<reference evidence="3" key="1">
    <citation type="journal article" date="2014" name="Front. Microbiol.">
        <title>High frequency of phylogenetically diverse reductive dehalogenase-homologous genes in deep subseafloor sedimentary metagenomes.</title>
        <authorList>
            <person name="Kawai M."/>
            <person name="Futagami T."/>
            <person name="Toyoda A."/>
            <person name="Takaki Y."/>
            <person name="Nishi S."/>
            <person name="Hori S."/>
            <person name="Arai W."/>
            <person name="Tsubouchi T."/>
            <person name="Morono Y."/>
            <person name="Uchiyama I."/>
            <person name="Ito T."/>
            <person name="Fujiyama A."/>
            <person name="Inagaki F."/>
            <person name="Takami H."/>
        </authorList>
    </citation>
    <scope>NUCLEOTIDE SEQUENCE</scope>
    <source>
        <strain evidence="3">Expedition CK06-06</strain>
    </source>
</reference>
<proteinExistence type="inferred from homology"/>
<name>X1QRX3_9ZZZZ</name>
<dbReference type="SUPFAM" id="SSF56042">
    <property type="entry name" value="PurM C-terminal domain-like"/>
    <property type="match status" value="1"/>
</dbReference>
<dbReference type="HAMAP" id="MF_02128">
    <property type="entry name" value="TMP_kinase"/>
    <property type="match status" value="1"/>
</dbReference>
<evidence type="ECO:0008006" key="4">
    <source>
        <dbReference type="Google" id="ProtNLM"/>
    </source>
</evidence>
<dbReference type="InterPro" id="IPR010918">
    <property type="entry name" value="PurM-like_C_dom"/>
</dbReference>
<dbReference type="PIRSF" id="PIRSF005303">
    <property type="entry name" value="Thiam_monoph_kin"/>
    <property type="match status" value="1"/>
</dbReference>
<dbReference type="Gene3D" id="3.90.650.10">
    <property type="entry name" value="PurM-like C-terminal domain"/>
    <property type="match status" value="1"/>
</dbReference>
<organism evidence="3">
    <name type="scientific">marine sediment metagenome</name>
    <dbReference type="NCBI Taxonomy" id="412755"/>
    <lineage>
        <taxon>unclassified sequences</taxon>
        <taxon>metagenomes</taxon>
        <taxon>ecological metagenomes</taxon>
    </lineage>
</organism>